<name>A0A183C585_GLOPA</name>
<protein>
    <submittedName>
        <fullName evidence="2">DRBM domain-containing protein</fullName>
    </submittedName>
</protein>
<evidence type="ECO:0000313" key="1">
    <source>
        <dbReference type="Proteomes" id="UP000050741"/>
    </source>
</evidence>
<sequence length="156" mass="17096">MVMRGKTRLHTIIPNVSSEYYLVHLRDLVAGAFRVSRSFGLNLAGPPDPPYTHDMFFTQLERMCNHFSENNNPSEISAVGTLLFDLARVDKSATRNDANEEQCFSLVTLGFAKPIVCHGSGHTKHVAHNDAALNAVRKCGQQMATAPPENAGSSNK</sequence>
<dbReference type="WBParaSite" id="GPLIN_000803000">
    <property type="protein sequence ID" value="GPLIN_000803000"/>
    <property type="gene ID" value="GPLIN_000803000"/>
</dbReference>
<dbReference type="Proteomes" id="UP000050741">
    <property type="component" value="Unassembled WGS sequence"/>
</dbReference>
<reference evidence="1" key="2">
    <citation type="submission" date="2014-05" db="EMBL/GenBank/DDBJ databases">
        <title>The genome and life-stage specific transcriptomes of Globodera pallida elucidate key aspects of plant parasitism by a cyst nematode.</title>
        <authorList>
            <person name="Cotton J.A."/>
            <person name="Lilley C.J."/>
            <person name="Jones L.M."/>
            <person name="Kikuchi T."/>
            <person name="Reid A.J."/>
            <person name="Thorpe P."/>
            <person name="Tsai I.J."/>
            <person name="Beasley H."/>
            <person name="Blok V."/>
            <person name="Cock P.J.A."/>
            <person name="Van den Akker S.E."/>
            <person name="Holroyd N."/>
            <person name="Hunt M."/>
            <person name="Mantelin S."/>
            <person name="Naghra H."/>
            <person name="Pain A."/>
            <person name="Palomares-Rius J.E."/>
            <person name="Zarowiecki M."/>
            <person name="Berriman M."/>
            <person name="Jones J.T."/>
            <person name="Urwin P.E."/>
        </authorList>
    </citation>
    <scope>NUCLEOTIDE SEQUENCE [LARGE SCALE GENOMIC DNA]</scope>
    <source>
        <strain evidence="1">Lindley</strain>
    </source>
</reference>
<keyword evidence="1" id="KW-1185">Reference proteome</keyword>
<reference evidence="1" key="1">
    <citation type="submission" date="2013-12" db="EMBL/GenBank/DDBJ databases">
        <authorList>
            <person name="Aslett M."/>
        </authorList>
    </citation>
    <scope>NUCLEOTIDE SEQUENCE [LARGE SCALE GENOMIC DNA]</scope>
    <source>
        <strain evidence="1">Lindley</strain>
    </source>
</reference>
<proteinExistence type="predicted"/>
<organism evidence="1 2">
    <name type="scientific">Globodera pallida</name>
    <name type="common">Potato cyst nematode worm</name>
    <name type="synonym">Heterodera pallida</name>
    <dbReference type="NCBI Taxonomy" id="36090"/>
    <lineage>
        <taxon>Eukaryota</taxon>
        <taxon>Metazoa</taxon>
        <taxon>Ecdysozoa</taxon>
        <taxon>Nematoda</taxon>
        <taxon>Chromadorea</taxon>
        <taxon>Rhabditida</taxon>
        <taxon>Tylenchina</taxon>
        <taxon>Tylenchomorpha</taxon>
        <taxon>Tylenchoidea</taxon>
        <taxon>Heteroderidae</taxon>
        <taxon>Heteroderinae</taxon>
        <taxon>Globodera</taxon>
    </lineage>
</organism>
<evidence type="ECO:0000313" key="2">
    <source>
        <dbReference type="WBParaSite" id="GPLIN_000803000"/>
    </source>
</evidence>
<reference evidence="2" key="3">
    <citation type="submission" date="2016-06" db="UniProtKB">
        <authorList>
            <consortium name="WormBaseParasite"/>
        </authorList>
    </citation>
    <scope>IDENTIFICATION</scope>
</reference>
<dbReference type="Gene3D" id="3.30.160.20">
    <property type="match status" value="1"/>
</dbReference>
<accession>A0A183C585</accession>
<dbReference type="AlphaFoldDB" id="A0A183C585"/>